<dbReference type="OrthoDB" id="10249433at2759"/>
<name>A0A2A2KSI3_9BILA</name>
<protein>
    <submittedName>
        <fullName evidence="1">Uncharacterized protein</fullName>
    </submittedName>
</protein>
<comment type="caution">
    <text evidence="1">The sequence shown here is derived from an EMBL/GenBank/DDBJ whole genome shotgun (WGS) entry which is preliminary data.</text>
</comment>
<dbReference type="STRING" id="2018661.A0A2A2KSI3"/>
<dbReference type="PANTHER" id="PTHR12277:SF56">
    <property type="entry name" value="AB HYDROLASE-1 DOMAIN-CONTAINING PROTEIN"/>
    <property type="match status" value="1"/>
</dbReference>
<sequence length="158" mass="17721">MSDDDWPVRRRCKSPNLIIFSQPNSSDLGCMLMMEPNCVLFEKKTRENAFISGYGVSDGEVGEQSIYKAIEAVFSLGTAAITHIASEVEIGAMVLIAPFTSFLRIVTRCPRAHSRYFDMFPSYDKATAVKCPALICHGKSGKFQVWPFVMFKICIFPF</sequence>
<evidence type="ECO:0000313" key="1">
    <source>
        <dbReference type="EMBL" id="PAV76777.1"/>
    </source>
</evidence>
<dbReference type="AlphaFoldDB" id="A0A2A2KSI3"/>
<dbReference type="GO" id="GO:0010008">
    <property type="term" value="C:endosome membrane"/>
    <property type="evidence" value="ECO:0007669"/>
    <property type="project" value="TreeGrafter"/>
</dbReference>
<dbReference type="GO" id="GO:0008474">
    <property type="term" value="F:palmitoyl-(protein) hydrolase activity"/>
    <property type="evidence" value="ECO:0007669"/>
    <property type="project" value="TreeGrafter"/>
</dbReference>
<dbReference type="PANTHER" id="PTHR12277">
    <property type="entry name" value="ALPHA/BETA HYDROLASE DOMAIN-CONTAINING PROTEIN"/>
    <property type="match status" value="1"/>
</dbReference>
<reference evidence="1 2" key="1">
    <citation type="journal article" date="2017" name="Curr. Biol.">
        <title>Genome architecture and evolution of a unichromosomal asexual nematode.</title>
        <authorList>
            <person name="Fradin H."/>
            <person name="Zegar C."/>
            <person name="Gutwein M."/>
            <person name="Lucas J."/>
            <person name="Kovtun M."/>
            <person name="Corcoran D."/>
            <person name="Baugh L.R."/>
            <person name="Kiontke K."/>
            <person name="Gunsalus K."/>
            <person name="Fitch D.H."/>
            <person name="Piano F."/>
        </authorList>
    </citation>
    <scope>NUCLEOTIDE SEQUENCE [LARGE SCALE GENOMIC DNA]</scope>
    <source>
        <strain evidence="1">PF1309</strain>
    </source>
</reference>
<evidence type="ECO:0000313" key="2">
    <source>
        <dbReference type="Proteomes" id="UP000218231"/>
    </source>
</evidence>
<proteinExistence type="predicted"/>
<dbReference type="SUPFAM" id="SSF53474">
    <property type="entry name" value="alpha/beta-Hydrolases"/>
    <property type="match status" value="1"/>
</dbReference>
<dbReference type="InterPro" id="IPR029058">
    <property type="entry name" value="AB_hydrolase_fold"/>
</dbReference>
<keyword evidence="2" id="KW-1185">Reference proteome</keyword>
<dbReference type="EMBL" id="LIAE01007807">
    <property type="protein sequence ID" value="PAV76777.1"/>
    <property type="molecule type" value="Genomic_DNA"/>
</dbReference>
<organism evidence="1 2">
    <name type="scientific">Diploscapter pachys</name>
    <dbReference type="NCBI Taxonomy" id="2018661"/>
    <lineage>
        <taxon>Eukaryota</taxon>
        <taxon>Metazoa</taxon>
        <taxon>Ecdysozoa</taxon>
        <taxon>Nematoda</taxon>
        <taxon>Chromadorea</taxon>
        <taxon>Rhabditida</taxon>
        <taxon>Rhabditina</taxon>
        <taxon>Rhabditomorpha</taxon>
        <taxon>Rhabditoidea</taxon>
        <taxon>Rhabditidae</taxon>
        <taxon>Diploscapter</taxon>
    </lineage>
</organism>
<dbReference type="GO" id="GO:0005886">
    <property type="term" value="C:plasma membrane"/>
    <property type="evidence" value="ECO:0007669"/>
    <property type="project" value="TreeGrafter"/>
</dbReference>
<gene>
    <name evidence="1" type="ORF">WR25_10980</name>
</gene>
<accession>A0A2A2KSI3</accession>
<dbReference type="Proteomes" id="UP000218231">
    <property type="component" value="Unassembled WGS sequence"/>
</dbReference>
<dbReference type="Gene3D" id="3.40.50.1820">
    <property type="entry name" value="alpha/beta hydrolase"/>
    <property type="match status" value="1"/>
</dbReference>